<organism evidence="2 3">
    <name type="scientific">Ficus carica</name>
    <name type="common">Common fig</name>
    <dbReference type="NCBI Taxonomy" id="3494"/>
    <lineage>
        <taxon>Eukaryota</taxon>
        <taxon>Viridiplantae</taxon>
        <taxon>Streptophyta</taxon>
        <taxon>Embryophyta</taxon>
        <taxon>Tracheophyta</taxon>
        <taxon>Spermatophyta</taxon>
        <taxon>Magnoliopsida</taxon>
        <taxon>eudicotyledons</taxon>
        <taxon>Gunneridae</taxon>
        <taxon>Pentapetalae</taxon>
        <taxon>rosids</taxon>
        <taxon>fabids</taxon>
        <taxon>Rosales</taxon>
        <taxon>Moraceae</taxon>
        <taxon>Ficeae</taxon>
        <taxon>Ficus</taxon>
    </lineage>
</organism>
<sequence length="106" mass="10870">MFRHVDIFSASEPSSLAGITSPATSGVSSSRSTEDGVDYVLLLRLIRPIARGHPGSTARSGLEAVCSPSCRGPHPCGSCSTCSGFSEHYLLGLAVGLVAVPDQIPG</sequence>
<evidence type="ECO:0000313" key="3">
    <source>
        <dbReference type="Proteomes" id="UP001187192"/>
    </source>
</evidence>
<name>A0AA87ZYH4_FICCA</name>
<comment type="caution">
    <text evidence="2">The sequence shown here is derived from an EMBL/GenBank/DDBJ whole genome shotgun (WGS) entry which is preliminary data.</text>
</comment>
<evidence type="ECO:0000313" key="2">
    <source>
        <dbReference type="EMBL" id="GMN42947.1"/>
    </source>
</evidence>
<feature type="compositionally biased region" description="Polar residues" evidence="1">
    <location>
        <begin position="14"/>
        <end position="31"/>
    </location>
</feature>
<feature type="region of interest" description="Disordered" evidence="1">
    <location>
        <begin position="14"/>
        <end position="34"/>
    </location>
</feature>
<keyword evidence="3" id="KW-1185">Reference proteome</keyword>
<proteinExistence type="predicted"/>
<accession>A0AA87ZYH4</accession>
<dbReference type="AlphaFoldDB" id="A0AA87ZYH4"/>
<dbReference type="Proteomes" id="UP001187192">
    <property type="component" value="Unassembled WGS sequence"/>
</dbReference>
<evidence type="ECO:0000256" key="1">
    <source>
        <dbReference type="SAM" id="MobiDB-lite"/>
    </source>
</evidence>
<reference evidence="2" key="1">
    <citation type="submission" date="2023-07" db="EMBL/GenBank/DDBJ databases">
        <title>draft genome sequence of fig (Ficus carica).</title>
        <authorList>
            <person name="Takahashi T."/>
            <person name="Nishimura K."/>
        </authorList>
    </citation>
    <scope>NUCLEOTIDE SEQUENCE</scope>
</reference>
<protein>
    <submittedName>
        <fullName evidence="2">Uncharacterized protein</fullName>
    </submittedName>
</protein>
<gene>
    <name evidence="2" type="ORF">TIFTF001_012155</name>
</gene>
<dbReference type="EMBL" id="BTGU01000015">
    <property type="protein sequence ID" value="GMN42947.1"/>
    <property type="molecule type" value="Genomic_DNA"/>
</dbReference>